<gene>
    <name evidence="1" type="ORF">GCM10008967_24780</name>
</gene>
<evidence type="ECO:0000313" key="1">
    <source>
        <dbReference type="EMBL" id="GAA0333102.1"/>
    </source>
</evidence>
<dbReference type="Proteomes" id="UP001500782">
    <property type="component" value="Unassembled WGS sequence"/>
</dbReference>
<organism evidence="1 2">
    <name type="scientific">Bacillus carboniphilus</name>
    <dbReference type="NCBI Taxonomy" id="86663"/>
    <lineage>
        <taxon>Bacteria</taxon>
        <taxon>Bacillati</taxon>
        <taxon>Bacillota</taxon>
        <taxon>Bacilli</taxon>
        <taxon>Bacillales</taxon>
        <taxon>Bacillaceae</taxon>
        <taxon>Bacillus</taxon>
    </lineage>
</organism>
<dbReference type="EMBL" id="BAAADJ010000023">
    <property type="protein sequence ID" value="GAA0333102.1"/>
    <property type="molecule type" value="Genomic_DNA"/>
</dbReference>
<accession>A0ABP3G604</accession>
<dbReference type="RefSeq" id="WP_343799499.1">
    <property type="nucleotide sequence ID" value="NZ_BAAADJ010000023.1"/>
</dbReference>
<proteinExistence type="predicted"/>
<protein>
    <recommendedName>
        <fullName evidence="3">Radical SAM protein</fullName>
    </recommendedName>
</protein>
<name>A0ABP3G604_9BACI</name>
<reference evidence="2" key="1">
    <citation type="journal article" date="2019" name="Int. J. Syst. Evol. Microbiol.">
        <title>The Global Catalogue of Microorganisms (GCM) 10K type strain sequencing project: providing services to taxonomists for standard genome sequencing and annotation.</title>
        <authorList>
            <consortium name="The Broad Institute Genomics Platform"/>
            <consortium name="The Broad Institute Genome Sequencing Center for Infectious Disease"/>
            <person name="Wu L."/>
            <person name="Ma J."/>
        </authorList>
    </citation>
    <scope>NUCLEOTIDE SEQUENCE [LARGE SCALE GENOMIC DNA]</scope>
    <source>
        <strain evidence="2">JCM 9731</strain>
    </source>
</reference>
<comment type="caution">
    <text evidence="1">The sequence shown here is derived from an EMBL/GenBank/DDBJ whole genome shotgun (WGS) entry which is preliminary data.</text>
</comment>
<keyword evidence="2" id="KW-1185">Reference proteome</keyword>
<sequence length="106" mass="12650">MKKYFKFDKRLGIDIPHLDKNWHQYAPHIQEDIIMHWEQTKGKIPDRIKSLEVCIDEKQNQLSEEDDFMKSCLLNEEISELASIINDLWIWYRTEGAVTNAKTKNT</sequence>
<evidence type="ECO:0008006" key="3">
    <source>
        <dbReference type="Google" id="ProtNLM"/>
    </source>
</evidence>
<evidence type="ECO:0000313" key="2">
    <source>
        <dbReference type="Proteomes" id="UP001500782"/>
    </source>
</evidence>